<name>A0AA97NMF3_PYRO3</name>
<sequence length="71" mass="8056">MDQLCHPTYANQALLKVGRMADNGPMPVTLPTETTMRKMRGGWGRCRYARGAFRRFRYTYADSSCYTGSAL</sequence>
<reference evidence="1" key="1">
    <citation type="journal article" date="2012" name="PLoS Genet.">
        <title>Comparative analysis of the genomes of two field isolates of the rice blast fungus Magnaporthe oryzae.</title>
        <authorList>
            <person name="Xue M."/>
            <person name="Yang J."/>
            <person name="Li Z."/>
            <person name="Hu S."/>
            <person name="Yao N."/>
            <person name="Dean R.A."/>
            <person name="Zhao W."/>
            <person name="Shen M."/>
            <person name="Zhang H."/>
            <person name="Li C."/>
            <person name="Liu L."/>
            <person name="Cao L."/>
            <person name="Xu X."/>
            <person name="Xing Y."/>
            <person name="Hsiang T."/>
            <person name="Zhang Z."/>
            <person name="Xu J.R."/>
            <person name="Peng Y.L."/>
        </authorList>
    </citation>
    <scope>NUCLEOTIDE SEQUENCE</scope>
    <source>
        <strain evidence="1">Y34</strain>
    </source>
</reference>
<dbReference type="Proteomes" id="UP000011086">
    <property type="component" value="Unassembled WGS sequence"/>
</dbReference>
<dbReference type="EMBL" id="JH793433">
    <property type="protein sequence ID" value="ELQ32865.1"/>
    <property type="molecule type" value="Genomic_DNA"/>
</dbReference>
<proteinExistence type="predicted"/>
<organism evidence="1">
    <name type="scientific">Pyricularia oryzae (strain Y34)</name>
    <name type="common">Rice blast fungus</name>
    <name type="synonym">Magnaporthe oryzae</name>
    <dbReference type="NCBI Taxonomy" id="1143189"/>
    <lineage>
        <taxon>Eukaryota</taxon>
        <taxon>Fungi</taxon>
        <taxon>Dikarya</taxon>
        <taxon>Ascomycota</taxon>
        <taxon>Pezizomycotina</taxon>
        <taxon>Sordariomycetes</taxon>
        <taxon>Sordariomycetidae</taxon>
        <taxon>Magnaporthales</taxon>
        <taxon>Pyriculariaceae</taxon>
        <taxon>Pyricularia</taxon>
    </lineage>
</organism>
<evidence type="ECO:0000313" key="1">
    <source>
        <dbReference type="EMBL" id="ELQ32865.1"/>
    </source>
</evidence>
<dbReference type="AlphaFoldDB" id="A0AA97NMF3"/>
<protein>
    <submittedName>
        <fullName evidence="1">Uncharacterized protein</fullName>
    </submittedName>
</protein>
<gene>
    <name evidence="1" type="ORF">OOU_Y34scaffold01019g3</name>
</gene>
<accession>A0AA97NMF3</accession>